<gene>
    <name evidence="1" type="ORF">UY19_C0005G0007</name>
</gene>
<dbReference type="EMBL" id="LCPB01000005">
    <property type="protein sequence ID" value="KKU90204.1"/>
    <property type="molecule type" value="Genomic_DNA"/>
</dbReference>
<protein>
    <submittedName>
        <fullName evidence="1">Uncharacterized protein</fullName>
    </submittedName>
</protein>
<name>A0A0G1U801_9BACT</name>
<accession>A0A0G1U801</accession>
<sequence>MRQKHIQYTYDALFMQYKYFKKLWYFDEAQGAGRPARKVYSLHTDQAGRAPQHSDSQNTRVFYLRASLCVV</sequence>
<dbReference type="Proteomes" id="UP000033882">
    <property type="component" value="Unassembled WGS sequence"/>
</dbReference>
<proteinExistence type="predicted"/>
<evidence type="ECO:0000313" key="1">
    <source>
        <dbReference type="EMBL" id="KKU90204.1"/>
    </source>
</evidence>
<evidence type="ECO:0000313" key="2">
    <source>
        <dbReference type="Proteomes" id="UP000033882"/>
    </source>
</evidence>
<organism evidence="1 2">
    <name type="scientific">Candidatus Wolfebacteria bacterium GW2011_GWA2_47_9b</name>
    <dbReference type="NCBI Taxonomy" id="1619005"/>
    <lineage>
        <taxon>Bacteria</taxon>
        <taxon>Candidatus Wolfeibacteriota</taxon>
    </lineage>
</organism>
<comment type="caution">
    <text evidence="1">The sequence shown here is derived from an EMBL/GenBank/DDBJ whole genome shotgun (WGS) entry which is preliminary data.</text>
</comment>
<dbReference type="AlphaFoldDB" id="A0A0G1U801"/>
<reference evidence="1 2" key="1">
    <citation type="journal article" date="2015" name="Nature">
        <title>rRNA introns, odd ribosomes, and small enigmatic genomes across a large radiation of phyla.</title>
        <authorList>
            <person name="Brown C.T."/>
            <person name="Hug L.A."/>
            <person name="Thomas B.C."/>
            <person name="Sharon I."/>
            <person name="Castelle C.J."/>
            <person name="Singh A."/>
            <person name="Wilkins M.J."/>
            <person name="Williams K.H."/>
            <person name="Banfield J.F."/>
        </authorList>
    </citation>
    <scope>NUCLEOTIDE SEQUENCE [LARGE SCALE GENOMIC DNA]</scope>
</reference>